<evidence type="ECO:0000313" key="3">
    <source>
        <dbReference type="Proteomes" id="UP000717696"/>
    </source>
</evidence>
<feature type="compositionally biased region" description="Polar residues" evidence="1">
    <location>
        <begin position="78"/>
        <end position="102"/>
    </location>
</feature>
<gene>
    <name evidence="2" type="ORF">B0J13DRAFT_527873</name>
</gene>
<dbReference type="EMBL" id="JAGMUU010000015">
    <property type="protein sequence ID" value="KAH7137233.1"/>
    <property type="molecule type" value="Genomic_DNA"/>
</dbReference>
<feature type="region of interest" description="Disordered" evidence="1">
    <location>
        <begin position="162"/>
        <end position="324"/>
    </location>
</feature>
<dbReference type="AlphaFoldDB" id="A0A9P9EGH7"/>
<feature type="compositionally biased region" description="Polar residues" evidence="1">
    <location>
        <begin position="233"/>
        <end position="244"/>
    </location>
</feature>
<dbReference type="Proteomes" id="UP000717696">
    <property type="component" value="Unassembled WGS sequence"/>
</dbReference>
<feature type="compositionally biased region" description="Polar residues" evidence="1">
    <location>
        <begin position="179"/>
        <end position="191"/>
    </location>
</feature>
<feature type="compositionally biased region" description="Basic and acidic residues" evidence="1">
    <location>
        <begin position="314"/>
        <end position="324"/>
    </location>
</feature>
<reference evidence="2" key="1">
    <citation type="journal article" date="2021" name="Nat. Commun.">
        <title>Genetic determinants of endophytism in the Arabidopsis root mycobiome.</title>
        <authorList>
            <person name="Mesny F."/>
            <person name="Miyauchi S."/>
            <person name="Thiergart T."/>
            <person name="Pickel B."/>
            <person name="Atanasova L."/>
            <person name="Karlsson M."/>
            <person name="Huettel B."/>
            <person name="Barry K.W."/>
            <person name="Haridas S."/>
            <person name="Chen C."/>
            <person name="Bauer D."/>
            <person name="Andreopoulos W."/>
            <person name="Pangilinan J."/>
            <person name="LaButti K."/>
            <person name="Riley R."/>
            <person name="Lipzen A."/>
            <person name="Clum A."/>
            <person name="Drula E."/>
            <person name="Henrissat B."/>
            <person name="Kohler A."/>
            <person name="Grigoriev I.V."/>
            <person name="Martin F.M."/>
            <person name="Hacquard S."/>
        </authorList>
    </citation>
    <scope>NUCLEOTIDE SEQUENCE</scope>
    <source>
        <strain evidence="2">MPI-CAGE-AT-0021</strain>
    </source>
</reference>
<evidence type="ECO:0000256" key="1">
    <source>
        <dbReference type="SAM" id="MobiDB-lite"/>
    </source>
</evidence>
<evidence type="ECO:0000313" key="2">
    <source>
        <dbReference type="EMBL" id="KAH7137233.1"/>
    </source>
</evidence>
<protein>
    <submittedName>
        <fullName evidence="2">Uncharacterized protein</fullName>
    </submittedName>
</protein>
<organism evidence="2 3">
    <name type="scientific">Dactylonectria estremocensis</name>
    <dbReference type="NCBI Taxonomy" id="1079267"/>
    <lineage>
        <taxon>Eukaryota</taxon>
        <taxon>Fungi</taxon>
        <taxon>Dikarya</taxon>
        <taxon>Ascomycota</taxon>
        <taxon>Pezizomycotina</taxon>
        <taxon>Sordariomycetes</taxon>
        <taxon>Hypocreomycetidae</taxon>
        <taxon>Hypocreales</taxon>
        <taxon>Nectriaceae</taxon>
        <taxon>Dactylonectria</taxon>
    </lineage>
</organism>
<keyword evidence="3" id="KW-1185">Reference proteome</keyword>
<name>A0A9P9EGH7_9HYPO</name>
<comment type="caution">
    <text evidence="2">The sequence shown here is derived from an EMBL/GenBank/DDBJ whole genome shotgun (WGS) entry which is preliminary data.</text>
</comment>
<accession>A0A9P9EGH7</accession>
<sequence>MKYNPNDAGDDSAANYMIVVGPTASERLYITGVVNAMVVITCTRGGGHLHASEHGVALKKMKHQQPHPVARSPHTWHTHPSCTVPSIQSGTGSQVPGVTGTSGMVMGHGRRIRRVATRPARRIGTSWVVVAETGDGAFVWPQAFFLDWRCWQSWLGLVSGRAETRARPSLGTQRESRSSHPSNPFEPSNSHPADWIGYGAPSINRLAKGPGGRERPGVIMHSSEPADVGEGPQSASATGGNERSGTTRERGCWGRPFSTPLATTPVSLSDPAGDVSSSVPASDFDGFLDHPSTTTEAKRPHLMTQHDSSMPISRAEKSTFSDML</sequence>
<proteinExistence type="predicted"/>
<feature type="region of interest" description="Disordered" evidence="1">
    <location>
        <begin position="67"/>
        <end position="105"/>
    </location>
</feature>